<keyword evidence="1" id="KW-0808">Transferase</keyword>
<dbReference type="AlphaFoldDB" id="A2SJD7"/>
<dbReference type="HOGENOM" id="CLU_033975_0_0_4"/>
<dbReference type="PANTHER" id="PTHR48228">
    <property type="entry name" value="SUCCINYL-COA--D-CITRAMALATE COA-TRANSFERASE"/>
    <property type="match status" value="1"/>
</dbReference>
<dbReference type="Gene3D" id="3.30.1540.10">
    <property type="entry name" value="formyl-coa transferase, domain 3"/>
    <property type="match status" value="1"/>
</dbReference>
<dbReference type="Proteomes" id="UP000000366">
    <property type="component" value="Chromosome"/>
</dbReference>
<dbReference type="InterPro" id="IPR023606">
    <property type="entry name" value="CoA-Trfase_III_dom_1_sf"/>
</dbReference>
<protein>
    <recommendedName>
        <fullName evidence="4">Formyl-CoA transferase</fullName>
    </recommendedName>
</protein>
<dbReference type="STRING" id="420662.Mpe_A2722"/>
<sequence length="406" mass="43005">MRASHEREQTMQILEGIKVVELGQLIAGPFAAKTLADFGARVVKIEPPGGGDPLRKWRKLREGNSVWWDAQSRNKESVAIDLRQPEGQALVRELLADADVLIENFRPGTLEAWGLGWEALHALNPRLIMLRLSGFGQTGPRAGEPGFAAVGEAFAGLRHLNAEPGRAPVRAGVSLGDTVAGLHGAMGVLLALYGRDARGGTGQMIDLALYEAMFNLTESLLPEYDAFGEVRQPAGGALPGIAPSNAYPCGDGRFVLVAGNGDSIFRRLMAAIDRPDLADDPALARNDGRAARAAELDTAIGAWTAQRTLDDVLAAMAAADVPASRLYTIADLATDAHYQARGNIERIPALAGGTIAVPGIVPRLSATPGAVHRRAPRLGEHSDTVLHELGHDDVAIAALRARKIVG</sequence>
<dbReference type="KEGG" id="mpt:Mpe_A2722"/>
<name>A2SJD7_METPP</name>
<dbReference type="SUPFAM" id="SSF89796">
    <property type="entry name" value="CoA-transferase family III (CaiB/BaiF)"/>
    <property type="match status" value="1"/>
</dbReference>
<evidence type="ECO:0008006" key="4">
    <source>
        <dbReference type="Google" id="ProtNLM"/>
    </source>
</evidence>
<dbReference type="EMBL" id="CP000555">
    <property type="protein sequence ID" value="ABM95676.1"/>
    <property type="molecule type" value="Genomic_DNA"/>
</dbReference>
<dbReference type="InterPro" id="IPR044855">
    <property type="entry name" value="CoA-Trfase_III_dom3_sf"/>
</dbReference>
<reference evidence="2 3" key="1">
    <citation type="journal article" date="2007" name="J. Bacteriol.">
        <title>Whole-genome analysis of the methyl tert-butyl ether-degrading beta-proteobacterium Methylibium petroleiphilum PM1.</title>
        <authorList>
            <person name="Kane S.R."/>
            <person name="Chakicherla A.Y."/>
            <person name="Chain P.S.G."/>
            <person name="Schmidt R."/>
            <person name="Shin M.W."/>
            <person name="Legler T.C."/>
            <person name="Scow K.M."/>
            <person name="Larimer F.W."/>
            <person name="Lucas S.M."/>
            <person name="Richardson P.M."/>
            <person name="Hristova K.R."/>
        </authorList>
    </citation>
    <scope>NUCLEOTIDE SEQUENCE [LARGE SCALE GENOMIC DNA]</scope>
    <source>
        <strain evidence="3">ATCC BAA-1232 / LMG 22953 / PM1</strain>
    </source>
</reference>
<dbReference type="GO" id="GO:0016740">
    <property type="term" value="F:transferase activity"/>
    <property type="evidence" value="ECO:0007669"/>
    <property type="project" value="UniProtKB-KW"/>
</dbReference>
<dbReference type="Pfam" id="PF02515">
    <property type="entry name" value="CoA_transf_3"/>
    <property type="match status" value="1"/>
</dbReference>
<evidence type="ECO:0000313" key="2">
    <source>
        <dbReference type="EMBL" id="ABM95676.1"/>
    </source>
</evidence>
<dbReference type="PANTHER" id="PTHR48228:SF6">
    <property type="entry name" value="L-CARNITINE COA-TRANSFERASE"/>
    <property type="match status" value="1"/>
</dbReference>
<evidence type="ECO:0000313" key="3">
    <source>
        <dbReference type="Proteomes" id="UP000000366"/>
    </source>
</evidence>
<proteinExistence type="predicted"/>
<dbReference type="InterPro" id="IPR003673">
    <property type="entry name" value="CoA-Trfase_fam_III"/>
</dbReference>
<keyword evidence="3" id="KW-1185">Reference proteome</keyword>
<dbReference type="InterPro" id="IPR050509">
    <property type="entry name" value="CoA-transferase_III"/>
</dbReference>
<dbReference type="eggNOG" id="COG1804">
    <property type="taxonomic scope" value="Bacteria"/>
</dbReference>
<gene>
    <name evidence="2" type="ordered locus">Mpe_A2722</name>
</gene>
<organism evidence="2 3">
    <name type="scientific">Methylibium petroleiphilum (strain ATCC BAA-1232 / LMG 22953 / PM1)</name>
    <dbReference type="NCBI Taxonomy" id="420662"/>
    <lineage>
        <taxon>Bacteria</taxon>
        <taxon>Pseudomonadati</taxon>
        <taxon>Pseudomonadota</taxon>
        <taxon>Betaproteobacteria</taxon>
        <taxon>Burkholderiales</taxon>
        <taxon>Sphaerotilaceae</taxon>
        <taxon>Methylibium</taxon>
    </lineage>
</organism>
<accession>A2SJD7</accession>
<dbReference type="Gene3D" id="3.40.50.10540">
    <property type="entry name" value="Crotonobetainyl-coa:carnitine coa-transferase, domain 1"/>
    <property type="match status" value="1"/>
</dbReference>
<evidence type="ECO:0000256" key="1">
    <source>
        <dbReference type="ARBA" id="ARBA00022679"/>
    </source>
</evidence>